<feature type="region of interest" description="Disordered" evidence="1">
    <location>
        <begin position="1"/>
        <end position="33"/>
    </location>
</feature>
<sequence length="190" mass="20254">MASSARIRPPAPHPPKAGDDRAPTTISPRPPSTHLSCASPMVELLLPPPHPEVDAPLDRLLLLMQLHSTARMQCRYFLSPAAAAAPAPRLEQRGHDAAAASAMVSFHDEHGKDAAVDDNDAHVLAQARAEAEVATERHDRRSAGRTVTRRCMPVLPVLTACCIAQGPSPSICSCAPPWLLTVYTIDSGSE</sequence>
<keyword evidence="3" id="KW-1185">Reference proteome</keyword>
<organism evidence="2 3">
    <name type="scientific">Panicum hallii var. hallii</name>
    <dbReference type="NCBI Taxonomy" id="1504633"/>
    <lineage>
        <taxon>Eukaryota</taxon>
        <taxon>Viridiplantae</taxon>
        <taxon>Streptophyta</taxon>
        <taxon>Embryophyta</taxon>
        <taxon>Tracheophyta</taxon>
        <taxon>Spermatophyta</taxon>
        <taxon>Magnoliopsida</taxon>
        <taxon>Liliopsida</taxon>
        <taxon>Poales</taxon>
        <taxon>Poaceae</taxon>
        <taxon>PACMAD clade</taxon>
        <taxon>Panicoideae</taxon>
        <taxon>Panicodae</taxon>
        <taxon>Paniceae</taxon>
        <taxon>Panicinae</taxon>
        <taxon>Panicum</taxon>
        <taxon>Panicum sect. Panicum</taxon>
    </lineage>
</organism>
<dbReference type="AlphaFoldDB" id="A0A2T7D6X7"/>
<gene>
    <name evidence="2" type="ORF">GQ55_6G174500</name>
</gene>
<dbReference type="Gramene" id="PUZ51320">
    <property type="protein sequence ID" value="PUZ51320"/>
    <property type="gene ID" value="GQ55_6G174500"/>
</dbReference>
<evidence type="ECO:0000313" key="3">
    <source>
        <dbReference type="Proteomes" id="UP000244336"/>
    </source>
</evidence>
<dbReference type="Proteomes" id="UP000244336">
    <property type="component" value="Chromosome 6"/>
</dbReference>
<dbReference type="EMBL" id="CM009754">
    <property type="protein sequence ID" value="PUZ51320.1"/>
    <property type="molecule type" value="Genomic_DNA"/>
</dbReference>
<name>A0A2T7D6X7_9POAL</name>
<accession>A0A2T7D6X7</accession>
<evidence type="ECO:0000313" key="2">
    <source>
        <dbReference type="EMBL" id="PUZ51320.1"/>
    </source>
</evidence>
<protein>
    <submittedName>
        <fullName evidence="2">Uncharacterized protein</fullName>
    </submittedName>
</protein>
<proteinExistence type="predicted"/>
<reference evidence="2 3" key="1">
    <citation type="submission" date="2018-04" db="EMBL/GenBank/DDBJ databases">
        <title>WGS assembly of Panicum hallii var. hallii HAL2.</title>
        <authorList>
            <person name="Lovell J."/>
            <person name="Jenkins J."/>
            <person name="Lowry D."/>
            <person name="Mamidi S."/>
            <person name="Sreedasyam A."/>
            <person name="Weng X."/>
            <person name="Barry K."/>
            <person name="Bonette J."/>
            <person name="Campitelli B."/>
            <person name="Daum C."/>
            <person name="Gordon S."/>
            <person name="Gould B."/>
            <person name="Lipzen A."/>
            <person name="MacQueen A."/>
            <person name="Palacio-Mejia J."/>
            <person name="Plott C."/>
            <person name="Shakirov E."/>
            <person name="Shu S."/>
            <person name="Yoshinaga Y."/>
            <person name="Zane M."/>
            <person name="Rokhsar D."/>
            <person name="Grimwood J."/>
            <person name="Schmutz J."/>
            <person name="Juenger T."/>
        </authorList>
    </citation>
    <scope>NUCLEOTIDE SEQUENCE [LARGE SCALE GENOMIC DNA]</scope>
    <source>
        <strain evidence="3">cv. HAL2</strain>
    </source>
</reference>
<evidence type="ECO:0000256" key="1">
    <source>
        <dbReference type="SAM" id="MobiDB-lite"/>
    </source>
</evidence>